<protein>
    <submittedName>
        <fullName evidence="11">ABC transporter ATP-binding protein</fullName>
    </submittedName>
</protein>
<evidence type="ECO:0000256" key="2">
    <source>
        <dbReference type="ARBA" id="ARBA00022692"/>
    </source>
</evidence>
<dbReference type="PROSITE" id="PS00211">
    <property type="entry name" value="ABC_TRANSPORTER_1"/>
    <property type="match status" value="1"/>
</dbReference>
<evidence type="ECO:0000256" key="3">
    <source>
        <dbReference type="ARBA" id="ARBA00022741"/>
    </source>
</evidence>
<accession>A0ABW4RP83</accession>
<gene>
    <name evidence="11" type="ORF">ACFSC9_17450</name>
</gene>
<comment type="subcellular location">
    <subcellularLocation>
        <location evidence="1">Cell membrane</location>
        <topology evidence="1">Multi-pass membrane protein</topology>
    </subcellularLocation>
</comment>
<name>A0ABW4RP83_9BACL</name>
<evidence type="ECO:0000256" key="1">
    <source>
        <dbReference type="ARBA" id="ARBA00004651"/>
    </source>
</evidence>
<dbReference type="InterPro" id="IPR003439">
    <property type="entry name" value="ABC_transporter-like_ATP-bd"/>
</dbReference>
<dbReference type="CDD" id="cd18547">
    <property type="entry name" value="ABC_6TM_Tm288_like"/>
    <property type="match status" value="1"/>
</dbReference>
<feature type="transmembrane region" description="Helical" evidence="8">
    <location>
        <begin position="201"/>
        <end position="220"/>
    </location>
</feature>
<feature type="transmembrane region" description="Helical" evidence="8">
    <location>
        <begin position="53"/>
        <end position="75"/>
    </location>
</feature>
<keyword evidence="4 11" id="KW-0067">ATP-binding</keyword>
<sequence length="686" mass="75365">MSNDNNRRPSGRPPGGGPMGGPPGMGMRLPGEKPKNFKATLRRLVRYLRPYRLHLLGVLIAALLSTLFSIFSPRVLGMATDELFNSVSGGRAIRFHYIFELLGILGGLYLFSALFSYIQQYWMASVTQNTVYEMRREIKQKLTRLPLSYYDRHSHGEVLSRVTNDVDNISTTLQQSLTQMITSAVTLVGVIIMMLTLSPLLTLITVLTIPLSLIVTIFVARRSQKHFAGQQAALGQLNGHVEEMYTGHQIVKAFGREKEALHTFDEMNEKLYNSGWRAQFISGTIMPLMSFVSNIGYVLICVVGGIMVTRGSIGIGGIQAFIQYARQFSQPITQLANISNIIQSAIASAERVFEVLDEQEEQQPALGEGTSAVAVGSTVGTEQAQGKRATSKAKRASIQSSGAEFAHAQSERETAVTDVNAGFKQAAEPQWGNVSALSRVRGDVTFEHVQFGYKPDQLLIGDMNIQVHAGQTVAIVGPTGAGKTTLINLLMRFYELNGGVIRIDGRDITEMARGELRSLFGMVLQDTWLFGGTIRDNIAYGREGATEQQIVQAAEAARADHFIRTLPEGYDTVLNEEASNISQGQKQLLTIARAILADPSILILDEATSSVDTRTEVLIQQAMNELMQDRTSFVIAHRLSTIRGADLILVMNHGEVIEQGTHDQLLEQNGFYADLYNSQFADEVAG</sequence>
<comment type="caution">
    <text evidence="11">The sequence shown here is derived from an EMBL/GenBank/DDBJ whole genome shotgun (WGS) entry which is preliminary data.</text>
</comment>
<evidence type="ECO:0000313" key="12">
    <source>
        <dbReference type="Proteomes" id="UP001597233"/>
    </source>
</evidence>
<keyword evidence="6 8" id="KW-0472">Membrane</keyword>
<evidence type="ECO:0000256" key="4">
    <source>
        <dbReference type="ARBA" id="ARBA00022840"/>
    </source>
</evidence>
<dbReference type="InterPro" id="IPR003593">
    <property type="entry name" value="AAA+_ATPase"/>
</dbReference>
<dbReference type="PROSITE" id="PS50893">
    <property type="entry name" value="ABC_TRANSPORTER_2"/>
    <property type="match status" value="1"/>
</dbReference>
<feature type="transmembrane region" description="Helical" evidence="8">
    <location>
        <begin position="177"/>
        <end position="195"/>
    </location>
</feature>
<dbReference type="InterPro" id="IPR036640">
    <property type="entry name" value="ABC1_TM_sf"/>
</dbReference>
<dbReference type="RefSeq" id="WP_347325224.1">
    <property type="nucleotide sequence ID" value="NZ_JBCGUH010000005.1"/>
</dbReference>
<evidence type="ECO:0000256" key="7">
    <source>
        <dbReference type="SAM" id="MobiDB-lite"/>
    </source>
</evidence>
<keyword evidence="12" id="KW-1185">Reference proteome</keyword>
<proteinExistence type="predicted"/>
<dbReference type="InterPro" id="IPR027417">
    <property type="entry name" value="P-loop_NTPase"/>
</dbReference>
<dbReference type="PANTHER" id="PTHR43394">
    <property type="entry name" value="ATP-DEPENDENT PERMEASE MDL1, MITOCHONDRIAL"/>
    <property type="match status" value="1"/>
</dbReference>
<dbReference type="SUPFAM" id="SSF90123">
    <property type="entry name" value="ABC transporter transmembrane region"/>
    <property type="match status" value="1"/>
</dbReference>
<dbReference type="Gene3D" id="1.20.1560.10">
    <property type="entry name" value="ABC transporter type 1, transmembrane domain"/>
    <property type="match status" value="2"/>
</dbReference>
<dbReference type="Gene3D" id="3.40.50.300">
    <property type="entry name" value="P-loop containing nucleotide triphosphate hydrolases"/>
    <property type="match status" value="1"/>
</dbReference>
<dbReference type="Pfam" id="PF00005">
    <property type="entry name" value="ABC_tran"/>
    <property type="match status" value="1"/>
</dbReference>
<dbReference type="Proteomes" id="UP001597233">
    <property type="component" value="Unassembled WGS sequence"/>
</dbReference>
<evidence type="ECO:0000259" key="9">
    <source>
        <dbReference type="PROSITE" id="PS50893"/>
    </source>
</evidence>
<evidence type="ECO:0000256" key="6">
    <source>
        <dbReference type="ARBA" id="ARBA00023136"/>
    </source>
</evidence>
<dbReference type="InterPro" id="IPR011527">
    <property type="entry name" value="ABC1_TM_dom"/>
</dbReference>
<evidence type="ECO:0000256" key="5">
    <source>
        <dbReference type="ARBA" id="ARBA00022989"/>
    </source>
</evidence>
<keyword evidence="5 8" id="KW-1133">Transmembrane helix</keyword>
<feature type="region of interest" description="Disordered" evidence="7">
    <location>
        <begin position="378"/>
        <end position="412"/>
    </location>
</feature>
<feature type="transmembrane region" description="Helical" evidence="8">
    <location>
        <begin position="295"/>
        <end position="322"/>
    </location>
</feature>
<reference evidence="12" key="1">
    <citation type="journal article" date="2019" name="Int. J. Syst. Evol. Microbiol.">
        <title>The Global Catalogue of Microorganisms (GCM) 10K type strain sequencing project: providing services to taxonomists for standard genome sequencing and annotation.</title>
        <authorList>
            <consortium name="The Broad Institute Genomics Platform"/>
            <consortium name="The Broad Institute Genome Sequencing Center for Infectious Disease"/>
            <person name="Wu L."/>
            <person name="Ma J."/>
        </authorList>
    </citation>
    <scope>NUCLEOTIDE SEQUENCE [LARGE SCALE GENOMIC DNA]</scope>
    <source>
        <strain evidence="12">CCUG 54950</strain>
    </source>
</reference>
<feature type="domain" description="ABC transporter" evidence="9">
    <location>
        <begin position="444"/>
        <end position="678"/>
    </location>
</feature>
<evidence type="ECO:0000256" key="8">
    <source>
        <dbReference type="SAM" id="Phobius"/>
    </source>
</evidence>
<dbReference type="InterPro" id="IPR017871">
    <property type="entry name" value="ABC_transporter-like_CS"/>
</dbReference>
<evidence type="ECO:0000259" key="10">
    <source>
        <dbReference type="PROSITE" id="PS50929"/>
    </source>
</evidence>
<dbReference type="PANTHER" id="PTHR43394:SF1">
    <property type="entry name" value="ATP-BINDING CASSETTE SUB-FAMILY B MEMBER 10, MITOCHONDRIAL"/>
    <property type="match status" value="1"/>
</dbReference>
<evidence type="ECO:0000313" key="11">
    <source>
        <dbReference type="EMBL" id="MFD1887283.1"/>
    </source>
</evidence>
<keyword evidence="3" id="KW-0547">Nucleotide-binding</keyword>
<keyword evidence="2 8" id="KW-0812">Transmembrane</keyword>
<dbReference type="EMBL" id="JBHUEH010000023">
    <property type="protein sequence ID" value="MFD1887283.1"/>
    <property type="molecule type" value="Genomic_DNA"/>
</dbReference>
<feature type="region of interest" description="Disordered" evidence="7">
    <location>
        <begin position="1"/>
        <end position="29"/>
    </location>
</feature>
<dbReference type="Pfam" id="PF00664">
    <property type="entry name" value="ABC_membrane"/>
    <property type="match status" value="1"/>
</dbReference>
<feature type="domain" description="ABC transmembrane type-1" evidence="10">
    <location>
        <begin position="56"/>
        <end position="344"/>
    </location>
</feature>
<dbReference type="SUPFAM" id="SSF52540">
    <property type="entry name" value="P-loop containing nucleoside triphosphate hydrolases"/>
    <property type="match status" value="1"/>
</dbReference>
<feature type="transmembrane region" description="Helical" evidence="8">
    <location>
        <begin position="95"/>
        <end position="118"/>
    </location>
</feature>
<organism evidence="11 12">
    <name type="scientific">Paenibacillus wenxiniae</name>
    <dbReference type="NCBI Taxonomy" id="1636843"/>
    <lineage>
        <taxon>Bacteria</taxon>
        <taxon>Bacillati</taxon>
        <taxon>Bacillota</taxon>
        <taxon>Bacilli</taxon>
        <taxon>Bacillales</taxon>
        <taxon>Paenibacillaceae</taxon>
        <taxon>Paenibacillus</taxon>
    </lineage>
</organism>
<dbReference type="InterPro" id="IPR039421">
    <property type="entry name" value="Type_1_exporter"/>
</dbReference>
<dbReference type="GO" id="GO:0005524">
    <property type="term" value="F:ATP binding"/>
    <property type="evidence" value="ECO:0007669"/>
    <property type="project" value="UniProtKB-KW"/>
</dbReference>
<dbReference type="SMART" id="SM00382">
    <property type="entry name" value="AAA"/>
    <property type="match status" value="1"/>
</dbReference>
<dbReference type="CDD" id="cd03254">
    <property type="entry name" value="ABCC_Glucan_exporter_like"/>
    <property type="match status" value="1"/>
</dbReference>
<dbReference type="PROSITE" id="PS50929">
    <property type="entry name" value="ABC_TM1F"/>
    <property type="match status" value="1"/>
</dbReference>